<sequence length="106" mass="11075">MGRDPVLLRVRLLLALFLPALFVALPTASGFGGLGGIATALTAGFAAALVVAVVLQVRLGVETRPSAVRTLSLRERAKLTVFLRLRDPDARGRTRPRAPGFGSAAA</sequence>
<keyword evidence="1" id="KW-1133">Transmembrane helix</keyword>
<comment type="caution">
    <text evidence="2">The sequence shown here is derived from an EMBL/GenBank/DDBJ whole genome shotgun (WGS) entry which is preliminary data.</text>
</comment>
<dbReference type="Proteomes" id="UP000295444">
    <property type="component" value="Unassembled WGS sequence"/>
</dbReference>
<dbReference type="RefSeq" id="WP_133849391.1">
    <property type="nucleotide sequence ID" value="NZ_SNXZ01000002.1"/>
</dbReference>
<dbReference type="EMBL" id="SNXZ01000002">
    <property type="protein sequence ID" value="TDQ00718.1"/>
    <property type="molecule type" value="Genomic_DNA"/>
</dbReference>
<protein>
    <submittedName>
        <fullName evidence="2">Uncharacterized protein</fullName>
    </submittedName>
</protein>
<keyword evidence="1" id="KW-0472">Membrane</keyword>
<feature type="transmembrane region" description="Helical" evidence="1">
    <location>
        <begin position="40"/>
        <end position="61"/>
    </location>
</feature>
<evidence type="ECO:0000313" key="2">
    <source>
        <dbReference type="EMBL" id="TDQ00718.1"/>
    </source>
</evidence>
<dbReference type="AlphaFoldDB" id="A0A4R6SIC4"/>
<keyword evidence="1" id="KW-0812">Transmembrane</keyword>
<proteinExistence type="predicted"/>
<evidence type="ECO:0000256" key="1">
    <source>
        <dbReference type="SAM" id="Phobius"/>
    </source>
</evidence>
<dbReference type="InterPro" id="IPR045635">
    <property type="entry name" value="DUF6412"/>
</dbReference>
<evidence type="ECO:0000313" key="3">
    <source>
        <dbReference type="Proteomes" id="UP000295444"/>
    </source>
</evidence>
<dbReference type="Pfam" id="PF19950">
    <property type="entry name" value="DUF6412"/>
    <property type="match status" value="1"/>
</dbReference>
<accession>A0A4R6SIC4</accession>
<name>A0A4R6SIC4_LABRH</name>
<dbReference type="OrthoDB" id="3700882at2"/>
<keyword evidence="3" id="KW-1185">Reference proteome</keyword>
<gene>
    <name evidence="2" type="ORF">EV186_102584</name>
</gene>
<reference evidence="2 3" key="1">
    <citation type="submission" date="2019-03" db="EMBL/GenBank/DDBJ databases">
        <title>Genomic Encyclopedia of Type Strains, Phase IV (KMG-IV): sequencing the most valuable type-strain genomes for metagenomic binning, comparative biology and taxonomic classification.</title>
        <authorList>
            <person name="Goeker M."/>
        </authorList>
    </citation>
    <scope>NUCLEOTIDE SEQUENCE [LARGE SCALE GENOMIC DNA]</scope>
    <source>
        <strain evidence="2 3">DSM 45361</strain>
    </source>
</reference>
<organism evidence="2 3">
    <name type="scientific">Labedaea rhizosphaerae</name>
    <dbReference type="NCBI Taxonomy" id="598644"/>
    <lineage>
        <taxon>Bacteria</taxon>
        <taxon>Bacillati</taxon>
        <taxon>Actinomycetota</taxon>
        <taxon>Actinomycetes</taxon>
        <taxon>Pseudonocardiales</taxon>
        <taxon>Pseudonocardiaceae</taxon>
        <taxon>Labedaea</taxon>
    </lineage>
</organism>